<accession>A0ABV0MGJ5</accession>
<dbReference type="InterPro" id="IPR038185">
    <property type="entry name" value="MyTH4_dom_sf"/>
</dbReference>
<dbReference type="PROSITE" id="PS50096">
    <property type="entry name" value="IQ"/>
    <property type="match status" value="2"/>
</dbReference>
<dbReference type="InterPro" id="IPR000048">
    <property type="entry name" value="IQ_motif_EF-hand-BS"/>
</dbReference>
<dbReference type="Pfam" id="PF00612">
    <property type="entry name" value="IQ"/>
    <property type="match status" value="2"/>
</dbReference>
<sequence length="298" mass="35120">METIKIRKAGYPVRYTFNEFLNRYRVLLRTYICDPKTVQLGFARMQALARSRQLHLQYKKRREAALVLETQIRGYLARKEWKRKRDAVILLQAHTRGMLDRKKLQKMKRDMYLSAKEKEEEQRAILAKQKHLEEVLRQKREMEDKEHAENISDQEMVDNIFGFLPNVASLTVWWIILRFMGDLPEPKRQGRVQGSSARERILPQDLISRQDRRLSHMVGLDQSDDLKEVSKPTTLQTVSEDSDVMVGEGLTLDRPLSSLEKVHYIVGYGIIRPDLRFELPVKFPRCLFEIVHFGTLLK</sequence>
<reference evidence="4 5" key="1">
    <citation type="submission" date="2021-06" db="EMBL/GenBank/DDBJ databases">
        <authorList>
            <person name="Palmer J.M."/>
        </authorList>
    </citation>
    <scope>NUCLEOTIDE SEQUENCE [LARGE SCALE GENOMIC DNA]</scope>
    <source>
        <strain evidence="4 5">GA_2019</strain>
        <tissue evidence="4">Muscle</tissue>
    </source>
</reference>
<dbReference type="SUPFAM" id="SSF52540">
    <property type="entry name" value="P-loop containing nucleoside triphosphate hydrolases"/>
    <property type="match status" value="1"/>
</dbReference>
<dbReference type="PROSITE" id="PS51456">
    <property type="entry name" value="MYOSIN_MOTOR"/>
    <property type="match status" value="1"/>
</dbReference>
<evidence type="ECO:0000313" key="4">
    <source>
        <dbReference type="EMBL" id="MEQ2158223.1"/>
    </source>
</evidence>
<keyword evidence="1" id="KW-0518">Myosin</keyword>
<evidence type="ECO:0000256" key="1">
    <source>
        <dbReference type="PROSITE-ProRule" id="PRU00782"/>
    </source>
</evidence>
<dbReference type="Proteomes" id="UP001476798">
    <property type="component" value="Unassembled WGS sequence"/>
</dbReference>
<dbReference type="InterPro" id="IPR000857">
    <property type="entry name" value="MyTH4_dom"/>
</dbReference>
<name>A0ABV0MGJ5_9TELE</name>
<comment type="caution">
    <text evidence="1">Lacks conserved residue(s) required for the propagation of feature annotation.</text>
</comment>
<dbReference type="InterPro" id="IPR051567">
    <property type="entry name" value="Unconventional_Myosin_ATPase"/>
</dbReference>
<dbReference type="PANTHER" id="PTHR22692:SF26">
    <property type="entry name" value="SH3 DOMAIN-CONTAINING PROTEIN"/>
    <property type="match status" value="1"/>
</dbReference>
<dbReference type="Gene3D" id="1.20.5.190">
    <property type="match status" value="1"/>
</dbReference>
<organism evidence="4 5">
    <name type="scientific">Goodea atripinnis</name>
    <dbReference type="NCBI Taxonomy" id="208336"/>
    <lineage>
        <taxon>Eukaryota</taxon>
        <taxon>Metazoa</taxon>
        <taxon>Chordata</taxon>
        <taxon>Craniata</taxon>
        <taxon>Vertebrata</taxon>
        <taxon>Euteleostomi</taxon>
        <taxon>Actinopterygii</taxon>
        <taxon>Neopterygii</taxon>
        <taxon>Teleostei</taxon>
        <taxon>Neoteleostei</taxon>
        <taxon>Acanthomorphata</taxon>
        <taxon>Ovalentaria</taxon>
        <taxon>Atherinomorphae</taxon>
        <taxon>Cyprinodontiformes</taxon>
        <taxon>Goodeidae</taxon>
        <taxon>Goodea</taxon>
    </lineage>
</organism>
<comment type="caution">
    <text evidence="4">The sequence shown here is derived from an EMBL/GenBank/DDBJ whole genome shotgun (WGS) entry which is preliminary data.</text>
</comment>
<proteinExistence type="inferred from homology"/>
<dbReference type="PROSITE" id="PS51016">
    <property type="entry name" value="MYTH4"/>
    <property type="match status" value="1"/>
</dbReference>
<dbReference type="InterPro" id="IPR027417">
    <property type="entry name" value="P-loop_NTPase"/>
</dbReference>
<dbReference type="PANTHER" id="PTHR22692">
    <property type="entry name" value="MYOSIN VII, XV"/>
    <property type="match status" value="1"/>
</dbReference>
<dbReference type="EMBL" id="JAHRIO010000579">
    <property type="protein sequence ID" value="MEQ2158223.1"/>
    <property type="molecule type" value="Genomic_DNA"/>
</dbReference>
<evidence type="ECO:0000259" key="2">
    <source>
        <dbReference type="PROSITE" id="PS51016"/>
    </source>
</evidence>
<gene>
    <name evidence="4" type="ORF">GOODEAATRI_010052</name>
</gene>
<dbReference type="InterPro" id="IPR001609">
    <property type="entry name" value="Myosin_head_motor_dom-like"/>
</dbReference>
<dbReference type="Gene3D" id="1.25.40.530">
    <property type="entry name" value="MyTH4 domain"/>
    <property type="match status" value="1"/>
</dbReference>
<comment type="similarity">
    <text evidence="1">Belongs to the TRAFAC class myosin-kinesin ATPase superfamily. Myosin family.</text>
</comment>
<keyword evidence="1" id="KW-0505">Motor protein</keyword>
<feature type="domain" description="Myosin motor" evidence="3">
    <location>
        <begin position="1"/>
        <end position="84"/>
    </location>
</feature>
<evidence type="ECO:0000313" key="5">
    <source>
        <dbReference type="Proteomes" id="UP001476798"/>
    </source>
</evidence>
<protein>
    <submittedName>
        <fullName evidence="4">Uncharacterized protein</fullName>
    </submittedName>
</protein>
<feature type="domain" description="MyTH4" evidence="2">
    <location>
        <begin position="147"/>
        <end position="298"/>
    </location>
</feature>
<keyword evidence="1" id="KW-0009">Actin-binding</keyword>
<keyword evidence="5" id="KW-1185">Reference proteome</keyword>
<evidence type="ECO:0000259" key="3">
    <source>
        <dbReference type="PROSITE" id="PS51456"/>
    </source>
</evidence>
<dbReference type="SMART" id="SM00015">
    <property type="entry name" value="IQ"/>
    <property type="match status" value="2"/>
</dbReference>